<reference evidence="1" key="1">
    <citation type="journal article" date="2014" name="Front. Microbiol.">
        <title>High frequency of phylogenetically diverse reductive dehalogenase-homologous genes in deep subseafloor sedimentary metagenomes.</title>
        <authorList>
            <person name="Kawai M."/>
            <person name="Futagami T."/>
            <person name="Toyoda A."/>
            <person name="Takaki Y."/>
            <person name="Nishi S."/>
            <person name="Hori S."/>
            <person name="Arai W."/>
            <person name="Tsubouchi T."/>
            <person name="Morono Y."/>
            <person name="Uchiyama I."/>
            <person name="Ito T."/>
            <person name="Fujiyama A."/>
            <person name="Inagaki F."/>
            <person name="Takami H."/>
        </authorList>
    </citation>
    <scope>NUCLEOTIDE SEQUENCE</scope>
    <source>
        <strain evidence="1">Expedition CK06-06</strain>
    </source>
</reference>
<dbReference type="AlphaFoldDB" id="X1FGZ9"/>
<comment type="caution">
    <text evidence="1">The sequence shown here is derived from an EMBL/GenBank/DDBJ whole genome shotgun (WGS) entry which is preliminary data.</text>
</comment>
<gene>
    <name evidence="1" type="ORF">S03H2_08849</name>
</gene>
<proteinExistence type="predicted"/>
<protein>
    <submittedName>
        <fullName evidence="1">Uncharacterized protein</fullName>
    </submittedName>
</protein>
<accession>X1FGZ9</accession>
<name>X1FGZ9_9ZZZZ</name>
<sequence length="204" mass="23475">QLSLWKYSFDPQYNLINVKSVDCPTNYEPYAIKIVNYFSASDRKAILVGGLITDSYYSQLIEFDTNLNIKNIVVDAILGKTVVIEYDEINGIDTIILGITRVAIGKMDAVVTLRRKTGAEDWVEFELSDFDDIRFEILDLLTISEDNIKKLIISSRTGLFESKILHFEDINSITSPICFYYEVFTENQITYPELDPQKVIIFRK</sequence>
<feature type="non-terminal residue" evidence="1">
    <location>
        <position position="1"/>
    </location>
</feature>
<organism evidence="1">
    <name type="scientific">marine sediment metagenome</name>
    <dbReference type="NCBI Taxonomy" id="412755"/>
    <lineage>
        <taxon>unclassified sequences</taxon>
        <taxon>metagenomes</taxon>
        <taxon>ecological metagenomes</taxon>
    </lineage>
</organism>
<dbReference type="EMBL" id="BARU01004380">
    <property type="protein sequence ID" value="GAH20048.1"/>
    <property type="molecule type" value="Genomic_DNA"/>
</dbReference>
<evidence type="ECO:0000313" key="1">
    <source>
        <dbReference type="EMBL" id="GAH20048.1"/>
    </source>
</evidence>